<dbReference type="SMART" id="SM00088">
    <property type="entry name" value="PINT"/>
    <property type="match status" value="1"/>
</dbReference>
<dbReference type="Pfam" id="PF09440">
    <property type="entry name" value="eIF3_N"/>
    <property type="match status" value="1"/>
</dbReference>
<keyword evidence="1 4" id="KW-0963">Cytoplasm</keyword>
<organism evidence="7">
    <name type="scientific">Oryza barthii</name>
    <dbReference type="NCBI Taxonomy" id="65489"/>
    <lineage>
        <taxon>Eukaryota</taxon>
        <taxon>Viridiplantae</taxon>
        <taxon>Streptophyta</taxon>
        <taxon>Embryophyta</taxon>
        <taxon>Tracheophyta</taxon>
        <taxon>Spermatophyta</taxon>
        <taxon>Magnoliopsida</taxon>
        <taxon>Liliopsida</taxon>
        <taxon>Poales</taxon>
        <taxon>Poaceae</taxon>
        <taxon>BOP clade</taxon>
        <taxon>Oryzoideae</taxon>
        <taxon>Oryzeae</taxon>
        <taxon>Oryzinae</taxon>
        <taxon>Oryza</taxon>
    </lineage>
</organism>
<evidence type="ECO:0000256" key="2">
    <source>
        <dbReference type="ARBA" id="ARBA00022540"/>
    </source>
</evidence>
<evidence type="ECO:0000256" key="3">
    <source>
        <dbReference type="ARBA" id="ARBA00022917"/>
    </source>
</evidence>
<dbReference type="PROSITE" id="PS50250">
    <property type="entry name" value="PCI"/>
    <property type="match status" value="1"/>
</dbReference>
<dbReference type="Gene3D" id="1.25.40.570">
    <property type="match status" value="1"/>
</dbReference>
<dbReference type="CDD" id="cd21378">
    <property type="entry name" value="eIF3E"/>
    <property type="match status" value="1"/>
</dbReference>
<evidence type="ECO:0000256" key="4">
    <source>
        <dbReference type="HAMAP-Rule" id="MF_03004"/>
    </source>
</evidence>
<feature type="domain" description="PCI" evidence="6">
    <location>
        <begin position="190"/>
        <end position="369"/>
    </location>
</feature>
<accession>A0A0D3GRC7</accession>
<dbReference type="Proteomes" id="UP000026960">
    <property type="component" value="Chromosome 7"/>
</dbReference>
<keyword evidence="8" id="KW-1185">Reference proteome</keyword>
<dbReference type="Gramene" id="OBART07G15450.1">
    <property type="protein sequence ID" value="OBART07G15450.1"/>
    <property type="gene ID" value="OBART07G15450"/>
</dbReference>
<evidence type="ECO:0000313" key="7">
    <source>
        <dbReference type="EnsemblPlants" id="OBART07G15450.1"/>
    </source>
</evidence>
<dbReference type="SMART" id="SM01186">
    <property type="entry name" value="eIF3_N"/>
    <property type="match status" value="1"/>
</dbReference>
<dbReference type="InterPro" id="IPR036390">
    <property type="entry name" value="WH_DNA-bd_sf"/>
</dbReference>
<dbReference type="STRING" id="65489.A0A0D3GRC7"/>
<reference evidence="7" key="2">
    <citation type="submission" date="2015-03" db="UniProtKB">
        <authorList>
            <consortium name="EnsemblPlants"/>
        </authorList>
    </citation>
    <scope>IDENTIFICATION</scope>
</reference>
<evidence type="ECO:0000313" key="8">
    <source>
        <dbReference type="Proteomes" id="UP000026960"/>
    </source>
</evidence>
<dbReference type="eggNOG" id="KOG2758">
    <property type="taxonomic scope" value="Eukaryota"/>
</dbReference>
<comment type="subcellular location">
    <subcellularLocation>
        <location evidence="4 5">Cytoplasm</location>
    </subcellularLocation>
</comment>
<dbReference type="HOGENOM" id="CLU_031132_0_1_1"/>
<dbReference type="PIRSF" id="PIRSF016255">
    <property type="entry name" value="eIF3e_su6"/>
    <property type="match status" value="1"/>
</dbReference>
<dbReference type="InterPro" id="IPR011990">
    <property type="entry name" value="TPR-like_helical_dom_sf"/>
</dbReference>
<dbReference type="GO" id="GO:0071540">
    <property type="term" value="C:eukaryotic translation initiation factor 3 complex, eIF3e"/>
    <property type="evidence" value="ECO:0007669"/>
    <property type="project" value="UniProtKB-UniRule"/>
</dbReference>
<keyword evidence="2 4" id="KW-0396">Initiation factor</keyword>
<name>A0A0D3GRC7_9ORYZ</name>
<proteinExistence type="inferred from homology"/>
<dbReference type="HAMAP" id="MF_03004">
    <property type="entry name" value="eIF3e"/>
    <property type="match status" value="1"/>
</dbReference>
<dbReference type="GO" id="GO:0016282">
    <property type="term" value="C:eukaryotic 43S preinitiation complex"/>
    <property type="evidence" value="ECO:0007669"/>
    <property type="project" value="UniProtKB-UniRule"/>
</dbReference>
<dbReference type="InterPro" id="IPR000717">
    <property type="entry name" value="PCI_dom"/>
</dbReference>
<dbReference type="EnsemblPlants" id="OBART07G15450.1">
    <property type="protein sequence ID" value="OBART07G15450.1"/>
    <property type="gene ID" value="OBART07G15450"/>
</dbReference>
<dbReference type="InterPro" id="IPR019010">
    <property type="entry name" value="eIF3e_N"/>
</dbReference>
<comment type="similarity">
    <text evidence="4 5">Belongs to the eIF-3 subunit E family.</text>
</comment>
<evidence type="ECO:0000256" key="5">
    <source>
        <dbReference type="PIRNR" id="PIRNR016255"/>
    </source>
</evidence>
<evidence type="ECO:0000256" key="1">
    <source>
        <dbReference type="ARBA" id="ARBA00022490"/>
    </source>
</evidence>
<dbReference type="Pfam" id="PF01399">
    <property type="entry name" value="PCI"/>
    <property type="match status" value="1"/>
</dbReference>
<dbReference type="GO" id="GO:0033290">
    <property type="term" value="C:eukaryotic 48S preinitiation complex"/>
    <property type="evidence" value="ECO:0007669"/>
    <property type="project" value="UniProtKB-UniRule"/>
</dbReference>
<dbReference type="PANTHER" id="PTHR10317">
    <property type="entry name" value="EUKARYOTIC TRANSLATION INITIATION FACTOR 3 SUBUNIT E"/>
    <property type="match status" value="1"/>
</dbReference>
<dbReference type="SUPFAM" id="SSF48452">
    <property type="entry name" value="TPR-like"/>
    <property type="match status" value="1"/>
</dbReference>
<dbReference type="AlphaFoldDB" id="A0A0D3GRC7"/>
<protein>
    <recommendedName>
        <fullName evidence="4 5">Eukaryotic translation initiation factor 3 subunit E</fullName>
        <shortName evidence="4">eIF3e</shortName>
    </recommendedName>
    <alternativeName>
        <fullName evidence="4">Eukaryotic translation initiation factor 3 subunit 6</fullName>
    </alternativeName>
</protein>
<dbReference type="GO" id="GO:0003743">
    <property type="term" value="F:translation initiation factor activity"/>
    <property type="evidence" value="ECO:0007669"/>
    <property type="project" value="UniProtKB-UniRule"/>
</dbReference>
<keyword evidence="3 4" id="KW-0648">Protein biosynthesis</keyword>
<dbReference type="PaxDb" id="65489-OBART07G15450.1"/>
<comment type="function">
    <text evidence="4">Component of the eukaryotic translation initiation factor 3 (eIF-3) complex, which is involved in protein synthesis of a specialized repertoire of mRNAs and, together with other initiation factors, stimulates binding of mRNA and methionyl-tRNAi to the 40S ribosome. The eIF-3 complex specifically targets and initiates translation of a subset of mRNAs involved in cell proliferation.</text>
</comment>
<dbReference type="GO" id="GO:0001732">
    <property type="term" value="P:formation of cytoplasmic translation initiation complex"/>
    <property type="evidence" value="ECO:0007669"/>
    <property type="project" value="UniProtKB-UniRule"/>
</dbReference>
<dbReference type="InterPro" id="IPR016650">
    <property type="entry name" value="eIF3e"/>
</dbReference>
<evidence type="ECO:0000259" key="6">
    <source>
        <dbReference type="PROSITE" id="PS50250"/>
    </source>
</evidence>
<comment type="subunit">
    <text evidence="4 5">Component of the eukaryotic translation initiation factor 3 (eIF-3) complex.</text>
</comment>
<sequence length="397" mass="45625">MAEHDLTARMAAHMNCHLVFQLLEFLQWRPDRAYAVEEILQAKLRLLIQGINMVDYAMDTHKLLHGDTDDDVVDPVPDDMVERRHEVVSRLGALAAAAAPIVSALKNHQLGPDKEHNIRLLHERFQIGPDQIEALYQYAKFQFDCGNYPDAAENLHRYRALCTSSERSLSAQWGKLSAEILNNNWDVALVELNRLKEMIDSKDRYLNAIQTDAPHLLRYLAVAVVVNRRRRNMVKELVKVIQQEQHSYKDPITEFLECLYVNHDFDGAQQKLIECEQVILNDPFLGKRIEEGNSITVPLRDEFLENARLLIFESYCRIHRCIDIGMLSEKLNMSYSEAELWIMNLVSNSKLDAKIDSASGTLIMAANHANIHEQFIESLKNLDMRTFMLAKSTMEPA</sequence>
<dbReference type="SUPFAM" id="SSF46785">
    <property type="entry name" value="Winged helix' DNA-binding domain"/>
    <property type="match status" value="1"/>
</dbReference>
<reference evidence="7" key="1">
    <citation type="journal article" date="2009" name="Rice">
        <title>De Novo Next Generation Sequencing of Plant Genomes.</title>
        <authorList>
            <person name="Rounsley S."/>
            <person name="Marri P.R."/>
            <person name="Yu Y."/>
            <person name="He R."/>
            <person name="Sisneros N."/>
            <person name="Goicoechea J.L."/>
            <person name="Lee S.J."/>
            <person name="Angelova A."/>
            <person name="Kudrna D."/>
            <person name="Luo M."/>
            <person name="Affourtit J."/>
            <person name="Desany B."/>
            <person name="Knight J."/>
            <person name="Niazi F."/>
            <person name="Egholm M."/>
            <person name="Wing R.A."/>
        </authorList>
    </citation>
    <scope>NUCLEOTIDE SEQUENCE [LARGE SCALE GENOMIC DNA]</scope>
    <source>
        <strain evidence="7">cv. IRGC 105608</strain>
    </source>
</reference>